<dbReference type="GeneID" id="93589391"/>
<keyword evidence="2" id="KW-1185">Reference proteome</keyword>
<evidence type="ECO:0000313" key="1">
    <source>
        <dbReference type="EMBL" id="RVD82662.1"/>
    </source>
</evidence>
<gene>
    <name evidence="1" type="ORF">DFL_007080</name>
</gene>
<name>A0A436ZV06_ARTFL</name>
<dbReference type="EMBL" id="SAEB01000009">
    <property type="protein sequence ID" value="RVD82662.1"/>
    <property type="molecule type" value="Genomic_DNA"/>
</dbReference>
<dbReference type="VEuPathDB" id="FungiDB:DFL_007080"/>
<accession>A0A436ZV06</accession>
<protein>
    <submittedName>
        <fullName evidence="1">Uncharacterized protein</fullName>
    </submittedName>
</protein>
<dbReference type="RefSeq" id="XP_067488206.1">
    <property type="nucleotide sequence ID" value="XM_067636607.1"/>
</dbReference>
<dbReference type="OrthoDB" id="5281818at2759"/>
<reference evidence="1 2" key="1">
    <citation type="submission" date="2019-01" db="EMBL/GenBank/DDBJ databases">
        <title>Intercellular communication is required for trap formation in the nematode-trapping fungus Duddingtonia flagrans.</title>
        <authorList>
            <person name="Youssar L."/>
            <person name="Wernet V."/>
            <person name="Hensel N."/>
            <person name="Hildebrandt H.-G."/>
            <person name="Fischer R."/>
        </authorList>
    </citation>
    <scope>NUCLEOTIDE SEQUENCE [LARGE SCALE GENOMIC DNA]</scope>
    <source>
        <strain evidence="1 2">CBS H-5679</strain>
    </source>
</reference>
<dbReference type="Proteomes" id="UP000283090">
    <property type="component" value="Unassembled WGS sequence"/>
</dbReference>
<dbReference type="AlphaFoldDB" id="A0A436ZV06"/>
<proteinExistence type="predicted"/>
<organism evidence="1 2">
    <name type="scientific">Arthrobotrys flagrans</name>
    <name type="common">Nematode-trapping fungus</name>
    <name type="synonym">Trichothecium flagrans</name>
    <dbReference type="NCBI Taxonomy" id="97331"/>
    <lineage>
        <taxon>Eukaryota</taxon>
        <taxon>Fungi</taxon>
        <taxon>Dikarya</taxon>
        <taxon>Ascomycota</taxon>
        <taxon>Pezizomycotina</taxon>
        <taxon>Orbiliomycetes</taxon>
        <taxon>Orbiliales</taxon>
        <taxon>Orbiliaceae</taxon>
        <taxon>Arthrobotrys</taxon>
    </lineage>
</organism>
<sequence length="150" mass="16950">MLGLETRNLGGTGNLTNDGKAFHSVGGVTRFKRRRIVGSKPRCADGSWLFAGHDVDGEVPGKAWTKATSFRCRNDDHYDVDDFQHCQATFTNGGDYYEPNGKYNLYFNIIDGYNELRFWYQNLYFNGDTIKEDKEVGVDLTMPDSLASAR</sequence>
<evidence type="ECO:0000313" key="2">
    <source>
        <dbReference type="Proteomes" id="UP000283090"/>
    </source>
</evidence>
<comment type="caution">
    <text evidence="1">The sequence shown here is derived from an EMBL/GenBank/DDBJ whole genome shotgun (WGS) entry which is preliminary data.</text>
</comment>